<protein>
    <submittedName>
        <fullName evidence="6">Cytochrome C</fullName>
    </submittedName>
</protein>
<dbReference type="GO" id="GO:0046872">
    <property type="term" value="F:metal ion binding"/>
    <property type="evidence" value="ECO:0007669"/>
    <property type="project" value="UniProtKB-KW"/>
</dbReference>
<dbReference type="InterPro" id="IPR009056">
    <property type="entry name" value="Cyt_c-like_dom"/>
</dbReference>
<feature type="domain" description="Cytochrome c" evidence="5">
    <location>
        <begin position="39"/>
        <end position="147"/>
    </location>
</feature>
<keyword evidence="1 4" id="KW-0349">Heme</keyword>
<gene>
    <name evidence="6" type="ORF">DI556_01710</name>
</gene>
<reference evidence="6 7" key="1">
    <citation type="submission" date="2017-08" db="EMBL/GenBank/DDBJ databases">
        <title>Infants hospitalized years apart are colonized by the same room-sourced microbial strains.</title>
        <authorList>
            <person name="Brooks B."/>
            <person name="Olm M.R."/>
            <person name="Firek B.A."/>
            <person name="Baker R."/>
            <person name="Thomas B.C."/>
            <person name="Morowitz M.J."/>
            <person name="Banfield J.F."/>
        </authorList>
    </citation>
    <scope>NUCLEOTIDE SEQUENCE [LARGE SCALE GENOMIC DNA]</scope>
    <source>
        <strain evidence="6">S2_005_002_R2_34</strain>
    </source>
</reference>
<dbReference type="Pfam" id="PF00034">
    <property type="entry name" value="Cytochrom_C"/>
    <property type="match status" value="1"/>
</dbReference>
<accession>A0A2W5NFV7</accession>
<evidence type="ECO:0000313" key="7">
    <source>
        <dbReference type="Proteomes" id="UP000249185"/>
    </source>
</evidence>
<evidence type="ECO:0000259" key="5">
    <source>
        <dbReference type="PROSITE" id="PS51007"/>
    </source>
</evidence>
<dbReference type="PROSITE" id="PS51007">
    <property type="entry name" value="CYTC"/>
    <property type="match status" value="2"/>
</dbReference>
<dbReference type="EMBL" id="QFPW01000001">
    <property type="protein sequence ID" value="PZQ52401.1"/>
    <property type="molecule type" value="Genomic_DNA"/>
</dbReference>
<dbReference type="Gene3D" id="1.10.760.10">
    <property type="entry name" value="Cytochrome c-like domain"/>
    <property type="match status" value="1"/>
</dbReference>
<evidence type="ECO:0000256" key="1">
    <source>
        <dbReference type="ARBA" id="ARBA00022617"/>
    </source>
</evidence>
<evidence type="ECO:0000256" key="2">
    <source>
        <dbReference type="ARBA" id="ARBA00022723"/>
    </source>
</evidence>
<evidence type="ECO:0000313" key="6">
    <source>
        <dbReference type="EMBL" id="PZQ52401.1"/>
    </source>
</evidence>
<dbReference type="PANTHER" id="PTHR35008">
    <property type="entry name" value="BLL4482 PROTEIN-RELATED"/>
    <property type="match status" value="1"/>
</dbReference>
<keyword evidence="3 4" id="KW-0408">Iron</keyword>
<dbReference type="InterPro" id="IPR051459">
    <property type="entry name" value="Cytochrome_c-type_DH"/>
</dbReference>
<organism evidence="6 7">
    <name type="scientific">Rhodovulum sulfidophilum</name>
    <name type="common">Rhodobacter sulfidophilus</name>
    <dbReference type="NCBI Taxonomy" id="35806"/>
    <lineage>
        <taxon>Bacteria</taxon>
        <taxon>Pseudomonadati</taxon>
        <taxon>Pseudomonadota</taxon>
        <taxon>Alphaproteobacteria</taxon>
        <taxon>Rhodobacterales</taxon>
        <taxon>Paracoccaceae</taxon>
        <taxon>Rhodovulum</taxon>
    </lineage>
</organism>
<sequence>MRRALPLLAGAAAVGLGAFYLLTIPRGLPAATLAAMPEGDAARGERIFWIGGCASCHAAERAKGDDRLLLGGGHVLRTDFGDFVAPNISSDPVDGIGAWSPEDLANAMLRGVSPEGRPYYPSFPYASYARMDLGDIADLSAFLATLPAVAGRQPDHALRFPFSFRRGVTLWQRAFLSDAPVLDLGEAVAPEVKLGQYLVEGPGHCGECHTPRGFAGELDYARWLGGAPAAEGEGRVPNITPGGALEDWSAGDVVSYFETGFTPEYDSVGGSMVAVQENLAMLPATDREAIAAYLGVVPPLETAR</sequence>
<dbReference type="PANTHER" id="PTHR35008:SF8">
    <property type="entry name" value="ALCOHOL DEHYDROGENASE CYTOCHROME C SUBUNIT"/>
    <property type="match status" value="1"/>
</dbReference>
<evidence type="ECO:0000256" key="4">
    <source>
        <dbReference type="PROSITE-ProRule" id="PRU00433"/>
    </source>
</evidence>
<dbReference type="GO" id="GO:0009055">
    <property type="term" value="F:electron transfer activity"/>
    <property type="evidence" value="ECO:0007669"/>
    <property type="project" value="InterPro"/>
</dbReference>
<feature type="domain" description="Cytochrome c" evidence="5">
    <location>
        <begin position="190"/>
        <end position="298"/>
    </location>
</feature>
<keyword evidence="2 4" id="KW-0479">Metal-binding</keyword>
<dbReference type="SUPFAM" id="SSF46626">
    <property type="entry name" value="Cytochrome c"/>
    <property type="match status" value="2"/>
</dbReference>
<comment type="caution">
    <text evidence="6">The sequence shown here is derived from an EMBL/GenBank/DDBJ whole genome shotgun (WGS) entry which is preliminary data.</text>
</comment>
<proteinExistence type="predicted"/>
<dbReference type="InterPro" id="IPR036909">
    <property type="entry name" value="Cyt_c-like_dom_sf"/>
</dbReference>
<dbReference type="Proteomes" id="UP000249185">
    <property type="component" value="Unassembled WGS sequence"/>
</dbReference>
<evidence type="ECO:0000256" key="3">
    <source>
        <dbReference type="ARBA" id="ARBA00023004"/>
    </source>
</evidence>
<dbReference type="GO" id="GO:0020037">
    <property type="term" value="F:heme binding"/>
    <property type="evidence" value="ECO:0007669"/>
    <property type="project" value="InterPro"/>
</dbReference>
<name>A0A2W5NFV7_RHOSU</name>
<dbReference type="AlphaFoldDB" id="A0A2W5NFV7"/>